<evidence type="ECO:0000256" key="6">
    <source>
        <dbReference type="ARBA" id="ARBA00023136"/>
    </source>
</evidence>
<dbReference type="PANTHER" id="PTHR48182">
    <property type="entry name" value="PROTEIN SERAC1"/>
    <property type="match status" value="1"/>
</dbReference>
<dbReference type="EMBL" id="KN832996">
    <property type="protein sequence ID" value="KIM82088.1"/>
    <property type="molecule type" value="Genomic_DNA"/>
</dbReference>
<accession>A0A0C3B780</accession>
<dbReference type="AlphaFoldDB" id="A0A0C3B780"/>
<evidence type="ECO:0000313" key="7">
    <source>
        <dbReference type="EMBL" id="KIM82088.1"/>
    </source>
</evidence>
<evidence type="ECO:0000256" key="4">
    <source>
        <dbReference type="ARBA" id="ARBA00022824"/>
    </source>
</evidence>
<evidence type="ECO:0000313" key="8">
    <source>
        <dbReference type="Proteomes" id="UP000054166"/>
    </source>
</evidence>
<organism evidence="7 8">
    <name type="scientific">Piloderma croceum (strain F 1598)</name>
    <dbReference type="NCBI Taxonomy" id="765440"/>
    <lineage>
        <taxon>Eukaryota</taxon>
        <taxon>Fungi</taxon>
        <taxon>Dikarya</taxon>
        <taxon>Basidiomycota</taxon>
        <taxon>Agaricomycotina</taxon>
        <taxon>Agaricomycetes</taxon>
        <taxon>Agaricomycetidae</taxon>
        <taxon>Atheliales</taxon>
        <taxon>Atheliaceae</taxon>
        <taxon>Piloderma</taxon>
    </lineage>
</organism>
<keyword evidence="5" id="KW-0496">Mitochondrion</keyword>
<dbReference type="OrthoDB" id="3246270at2759"/>
<evidence type="ECO:0000256" key="2">
    <source>
        <dbReference type="ARBA" id="ARBA00004240"/>
    </source>
</evidence>
<dbReference type="InterPro" id="IPR029058">
    <property type="entry name" value="AB_hydrolase_fold"/>
</dbReference>
<keyword evidence="8" id="KW-1185">Reference proteome</keyword>
<reference evidence="7 8" key="1">
    <citation type="submission" date="2014-04" db="EMBL/GenBank/DDBJ databases">
        <authorList>
            <consortium name="DOE Joint Genome Institute"/>
            <person name="Kuo A."/>
            <person name="Tarkka M."/>
            <person name="Buscot F."/>
            <person name="Kohler A."/>
            <person name="Nagy L.G."/>
            <person name="Floudas D."/>
            <person name="Copeland A."/>
            <person name="Barry K.W."/>
            <person name="Cichocki N."/>
            <person name="Veneault-Fourrey C."/>
            <person name="LaButti K."/>
            <person name="Lindquist E.A."/>
            <person name="Lipzen A."/>
            <person name="Lundell T."/>
            <person name="Morin E."/>
            <person name="Murat C."/>
            <person name="Sun H."/>
            <person name="Tunlid A."/>
            <person name="Henrissat B."/>
            <person name="Grigoriev I.V."/>
            <person name="Hibbett D.S."/>
            <person name="Martin F."/>
            <person name="Nordberg H.P."/>
            <person name="Cantor M.N."/>
            <person name="Hua S.X."/>
        </authorList>
    </citation>
    <scope>NUCLEOTIDE SEQUENCE [LARGE SCALE GENOMIC DNA]</scope>
    <source>
        <strain evidence="7 8">F 1598</strain>
    </source>
</reference>
<sequence length="156" mass="17156">MAKFSIQGLDSSSEVILLSAMAIAAAVHPNSRFPQPALYISRRREPSVHSFTSIVAVHGLDGEPNKTWTDPKTKAFWIKDFLPQDVPDARILNFGYNASAAFGNTTAEVIDHAKDLLSSLLDKREEEMERRRPLIFIAHSLGGIIVKQGSSCVGSY</sequence>
<evidence type="ECO:0000256" key="5">
    <source>
        <dbReference type="ARBA" id="ARBA00023128"/>
    </source>
</evidence>
<dbReference type="PANTHER" id="PTHR48182:SF2">
    <property type="entry name" value="PROTEIN SERAC1"/>
    <property type="match status" value="1"/>
</dbReference>
<keyword evidence="4" id="KW-0256">Endoplasmic reticulum</keyword>
<dbReference type="SUPFAM" id="SSF53474">
    <property type="entry name" value="alpha/beta-Hydrolases"/>
    <property type="match status" value="1"/>
</dbReference>
<keyword evidence="6" id="KW-0472">Membrane</keyword>
<protein>
    <recommendedName>
        <fullName evidence="9">DUF676 domain-containing protein</fullName>
    </recommendedName>
</protein>
<name>A0A0C3B780_PILCF</name>
<dbReference type="GO" id="GO:0005783">
    <property type="term" value="C:endoplasmic reticulum"/>
    <property type="evidence" value="ECO:0007669"/>
    <property type="project" value="UniProtKB-SubCell"/>
</dbReference>
<dbReference type="GO" id="GO:0016020">
    <property type="term" value="C:membrane"/>
    <property type="evidence" value="ECO:0007669"/>
    <property type="project" value="UniProtKB-SubCell"/>
</dbReference>
<proteinExistence type="predicted"/>
<dbReference type="HOGENOM" id="CLU_1687330_0_0_1"/>
<comment type="subcellular location">
    <subcellularLocation>
        <location evidence="2">Endoplasmic reticulum</location>
    </subcellularLocation>
    <subcellularLocation>
        <location evidence="3">Membrane</location>
    </subcellularLocation>
    <subcellularLocation>
        <location evidence="1">Mitochondrion</location>
    </subcellularLocation>
</comment>
<dbReference type="GO" id="GO:0005739">
    <property type="term" value="C:mitochondrion"/>
    <property type="evidence" value="ECO:0007669"/>
    <property type="project" value="UniProtKB-SubCell"/>
</dbReference>
<evidence type="ECO:0000256" key="1">
    <source>
        <dbReference type="ARBA" id="ARBA00004173"/>
    </source>
</evidence>
<evidence type="ECO:0000256" key="3">
    <source>
        <dbReference type="ARBA" id="ARBA00004370"/>
    </source>
</evidence>
<dbReference type="InterPro" id="IPR052374">
    <property type="entry name" value="SERAC1"/>
</dbReference>
<gene>
    <name evidence="7" type="ORF">PILCRDRAFT_484446</name>
</gene>
<dbReference type="InParanoid" id="A0A0C3B780"/>
<dbReference type="Gene3D" id="3.40.50.1820">
    <property type="entry name" value="alpha/beta hydrolase"/>
    <property type="match status" value="1"/>
</dbReference>
<reference evidence="8" key="2">
    <citation type="submission" date="2015-01" db="EMBL/GenBank/DDBJ databases">
        <title>Evolutionary Origins and Diversification of the Mycorrhizal Mutualists.</title>
        <authorList>
            <consortium name="DOE Joint Genome Institute"/>
            <consortium name="Mycorrhizal Genomics Consortium"/>
            <person name="Kohler A."/>
            <person name="Kuo A."/>
            <person name="Nagy L.G."/>
            <person name="Floudas D."/>
            <person name="Copeland A."/>
            <person name="Barry K.W."/>
            <person name="Cichocki N."/>
            <person name="Veneault-Fourrey C."/>
            <person name="LaButti K."/>
            <person name="Lindquist E.A."/>
            <person name="Lipzen A."/>
            <person name="Lundell T."/>
            <person name="Morin E."/>
            <person name="Murat C."/>
            <person name="Riley R."/>
            <person name="Ohm R."/>
            <person name="Sun H."/>
            <person name="Tunlid A."/>
            <person name="Henrissat B."/>
            <person name="Grigoriev I.V."/>
            <person name="Hibbett D.S."/>
            <person name="Martin F."/>
        </authorList>
    </citation>
    <scope>NUCLEOTIDE SEQUENCE [LARGE SCALE GENOMIC DNA]</scope>
    <source>
        <strain evidence="8">F 1598</strain>
    </source>
</reference>
<dbReference type="Proteomes" id="UP000054166">
    <property type="component" value="Unassembled WGS sequence"/>
</dbReference>
<evidence type="ECO:0008006" key="9">
    <source>
        <dbReference type="Google" id="ProtNLM"/>
    </source>
</evidence>